<evidence type="ECO:0000313" key="1">
    <source>
        <dbReference type="EMBL" id="MFC6869328.1"/>
    </source>
</evidence>
<proteinExistence type="predicted"/>
<gene>
    <name evidence="1" type="ORF">ACFQGD_19475</name>
</gene>
<evidence type="ECO:0000313" key="2">
    <source>
        <dbReference type="Proteomes" id="UP001596337"/>
    </source>
</evidence>
<dbReference type="SUPFAM" id="SSF56112">
    <property type="entry name" value="Protein kinase-like (PK-like)"/>
    <property type="match status" value="1"/>
</dbReference>
<protein>
    <submittedName>
        <fullName evidence="1">Phosphotransferase</fullName>
    </submittedName>
</protein>
<name>A0ABW2C499_9PSEU</name>
<keyword evidence="2" id="KW-1185">Reference proteome</keyword>
<reference evidence="2" key="1">
    <citation type="journal article" date="2019" name="Int. J. Syst. Evol. Microbiol.">
        <title>The Global Catalogue of Microorganisms (GCM) 10K type strain sequencing project: providing services to taxonomists for standard genome sequencing and annotation.</title>
        <authorList>
            <consortium name="The Broad Institute Genomics Platform"/>
            <consortium name="The Broad Institute Genome Sequencing Center for Infectious Disease"/>
            <person name="Wu L."/>
            <person name="Ma J."/>
        </authorList>
    </citation>
    <scope>NUCLEOTIDE SEQUENCE [LARGE SCALE GENOMIC DNA]</scope>
    <source>
        <strain evidence="2">KCTC 32255</strain>
    </source>
</reference>
<dbReference type="InterPro" id="IPR011009">
    <property type="entry name" value="Kinase-like_dom_sf"/>
</dbReference>
<comment type="caution">
    <text evidence="1">The sequence shown here is derived from an EMBL/GenBank/DDBJ whole genome shotgun (WGS) entry which is preliminary data.</text>
</comment>
<dbReference type="Proteomes" id="UP001596337">
    <property type="component" value="Unassembled WGS sequence"/>
</dbReference>
<sequence>MHVDTSSAQDDERVDGESHGNALAAALDAAELALANRFGSAITLSKPEDLAGSGPAVVVRATVASSPFSLPRTLVIKHYPEPDDDASDPFAAEAVSYQLFTALTSEDRMCPELLGHDVNHRVLVLSDLGSAPTLADKLRMSDARVAEGTLLSWARALGRMHATTAHREADFNALLRRFGGQPASEDTEAADSADELPGVLSDVLGVATPEAVAERVRLASRRLDEGEYRAFSPVDLAPENNLVTSDGVRFLDFEHGRVRNAMIDVAHLRVPFAFWRGALALPAGMSEAMIAAWRAEVTGIWPRLADDDEFASALLDSHIACVWTQTARELPGLTDASDTGSTSRAAALESWWRELAARADHSDTDGIAEHAASVAAAIERRFGPGLELALYPAFR</sequence>
<organism evidence="1 2">
    <name type="scientific">Haloechinothrix salitolerans</name>
    <dbReference type="NCBI Taxonomy" id="926830"/>
    <lineage>
        <taxon>Bacteria</taxon>
        <taxon>Bacillati</taxon>
        <taxon>Actinomycetota</taxon>
        <taxon>Actinomycetes</taxon>
        <taxon>Pseudonocardiales</taxon>
        <taxon>Pseudonocardiaceae</taxon>
        <taxon>Haloechinothrix</taxon>
    </lineage>
</organism>
<dbReference type="EMBL" id="JBHSXX010000001">
    <property type="protein sequence ID" value="MFC6869328.1"/>
    <property type="molecule type" value="Genomic_DNA"/>
</dbReference>
<accession>A0ABW2C499</accession>
<dbReference type="RefSeq" id="WP_345389881.1">
    <property type="nucleotide sequence ID" value="NZ_BAABLA010000003.1"/>
</dbReference>